<dbReference type="PANTHER" id="PTHR12378">
    <property type="entry name" value="DESUMOYLATING ISOPEPTIDASE"/>
    <property type="match status" value="1"/>
</dbReference>
<comment type="caution">
    <text evidence="7">The sequence shown here is derived from an EMBL/GenBank/DDBJ whole genome shotgun (WGS) entry which is preliminary data.</text>
</comment>
<dbReference type="PANTHER" id="PTHR12378:SF7">
    <property type="entry name" value="DESUMOYLATING ISOPEPTIDASE 1"/>
    <property type="match status" value="1"/>
</dbReference>
<dbReference type="EMBL" id="CAWUHD010000019">
    <property type="protein sequence ID" value="CAK7216010.1"/>
    <property type="molecule type" value="Genomic_DNA"/>
</dbReference>
<keyword evidence="8" id="KW-1185">Reference proteome</keyword>
<evidence type="ECO:0000313" key="8">
    <source>
        <dbReference type="Proteomes" id="UP001642482"/>
    </source>
</evidence>
<dbReference type="InterPro" id="IPR042266">
    <property type="entry name" value="PPPDE_sf"/>
</dbReference>
<dbReference type="InterPro" id="IPR011989">
    <property type="entry name" value="ARM-like"/>
</dbReference>
<keyword evidence="3" id="KW-0378">Hydrolase</keyword>
<dbReference type="InterPro" id="IPR013535">
    <property type="entry name" value="PUL_dom"/>
</dbReference>
<gene>
    <name evidence="7" type="ORF">SEUCBS140593_002726</name>
</gene>
<protein>
    <submittedName>
        <fullName evidence="7">Uncharacterized protein</fullName>
    </submittedName>
</protein>
<dbReference type="Pfam" id="PF05903">
    <property type="entry name" value="Peptidase_C97"/>
    <property type="match status" value="1"/>
</dbReference>
<feature type="compositionally biased region" description="Pro residues" evidence="4">
    <location>
        <begin position="170"/>
        <end position="179"/>
    </location>
</feature>
<dbReference type="PROSITE" id="PS51858">
    <property type="entry name" value="PPPDE"/>
    <property type="match status" value="1"/>
</dbReference>
<dbReference type="SMART" id="SM01179">
    <property type="entry name" value="DUF862"/>
    <property type="match status" value="1"/>
</dbReference>
<proteinExistence type="inferred from homology"/>
<dbReference type="Gene3D" id="1.25.10.10">
    <property type="entry name" value="Leucine-rich Repeat Variant"/>
    <property type="match status" value="1"/>
</dbReference>
<evidence type="ECO:0000256" key="3">
    <source>
        <dbReference type="ARBA" id="ARBA00022801"/>
    </source>
</evidence>
<accession>A0ABP0B8X6</accession>
<comment type="similarity">
    <text evidence="1">Belongs to the DeSI family.</text>
</comment>
<feature type="domain" description="PPPDE" evidence="6">
    <location>
        <begin position="1"/>
        <end position="141"/>
    </location>
</feature>
<reference evidence="7 8" key="1">
    <citation type="submission" date="2024-01" db="EMBL/GenBank/DDBJ databases">
        <authorList>
            <person name="Allen C."/>
            <person name="Tagirdzhanova G."/>
        </authorList>
    </citation>
    <scope>NUCLEOTIDE SEQUENCE [LARGE SCALE GENOMIC DNA]</scope>
</reference>
<evidence type="ECO:0000256" key="1">
    <source>
        <dbReference type="ARBA" id="ARBA00008140"/>
    </source>
</evidence>
<feature type="domain" description="PUL" evidence="5">
    <location>
        <begin position="192"/>
        <end position="477"/>
    </location>
</feature>
<evidence type="ECO:0000313" key="7">
    <source>
        <dbReference type="EMBL" id="CAK7216010.1"/>
    </source>
</evidence>
<dbReference type="InterPro" id="IPR008580">
    <property type="entry name" value="PPPDE_dom"/>
</dbReference>
<keyword evidence="2" id="KW-0645">Protease</keyword>
<name>A0ABP0B8X6_9PEZI</name>
<dbReference type="PROSITE" id="PS51396">
    <property type="entry name" value="PUL"/>
    <property type="match status" value="1"/>
</dbReference>
<organism evidence="7 8">
    <name type="scientific">Sporothrix eucalyptigena</name>
    <dbReference type="NCBI Taxonomy" id="1812306"/>
    <lineage>
        <taxon>Eukaryota</taxon>
        <taxon>Fungi</taxon>
        <taxon>Dikarya</taxon>
        <taxon>Ascomycota</taxon>
        <taxon>Pezizomycotina</taxon>
        <taxon>Sordariomycetes</taxon>
        <taxon>Sordariomycetidae</taxon>
        <taxon>Ophiostomatales</taxon>
        <taxon>Ophiostomataceae</taxon>
        <taxon>Sporothrix</taxon>
    </lineage>
</organism>
<dbReference type="Proteomes" id="UP001642482">
    <property type="component" value="Unassembled WGS sequence"/>
</dbReference>
<feature type="region of interest" description="Disordered" evidence="4">
    <location>
        <begin position="152"/>
        <end position="184"/>
    </location>
</feature>
<feature type="compositionally biased region" description="Low complexity" evidence="4">
    <location>
        <begin position="159"/>
        <end position="169"/>
    </location>
</feature>
<dbReference type="Gene3D" id="3.90.1720.30">
    <property type="entry name" value="PPPDE domains"/>
    <property type="match status" value="1"/>
</dbReference>
<evidence type="ECO:0000256" key="4">
    <source>
        <dbReference type="SAM" id="MobiDB-lite"/>
    </source>
</evidence>
<evidence type="ECO:0000259" key="6">
    <source>
        <dbReference type="PROSITE" id="PS51858"/>
    </source>
</evidence>
<evidence type="ECO:0000259" key="5">
    <source>
        <dbReference type="PROSITE" id="PS51396"/>
    </source>
</evidence>
<sequence>MEVQLLVYDLSQGLARQMSMGFLGFQLDAIYHTSIELNGREYVYDGGILAIQPYSSHLGHPIEKLPLGTTNLTMDVIEEYLDSIRHIFTAEAYDLFQHNCNNFTDSFSNFLLGHGIPEHITGMPQAVLASPMGRMLLPQLVQSVNANRRQNGNSLLGLQSSAQPSAPVRAQPPPAPLGPPHSHHKLRLPLFANATNTKSALFEKVPPLDKLIGKLGEDTAKKPAVHALRKYLEERSAASSSSNATTGPASVAIPDLASLGSFVREAVQSMPTTTLFAAVDLFRCSLSDPRISGFFAEEADHATVQVVLGAISSDAPYALRLVTLQMACNLFSSPLYAHELFTHAALRPALVQLVSSSFLDDTHNSVRAAAASLLFNMALANRRSREQPGPKNPPLPEEDQVELAASVVEAIGQEEASAGALQGMLAALGHLVYCAPLDGELVDLLRVLDAESVVLGKKKAFPGEPLINEVGSELLGKGLQRS</sequence>
<evidence type="ECO:0000256" key="2">
    <source>
        <dbReference type="ARBA" id="ARBA00022670"/>
    </source>
</evidence>
<dbReference type="Pfam" id="PF08324">
    <property type="entry name" value="PUL"/>
    <property type="match status" value="1"/>
</dbReference>